<organism evidence="1 2">
    <name type="scientific">Dyadobacter subterraneus</name>
    <dbReference type="NCBI Taxonomy" id="2773304"/>
    <lineage>
        <taxon>Bacteria</taxon>
        <taxon>Pseudomonadati</taxon>
        <taxon>Bacteroidota</taxon>
        <taxon>Cytophagia</taxon>
        <taxon>Cytophagales</taxon>
        <taxon>Spirosomataceae</taxon>
        <taxon>Dyadobacter</taxon>
    </lineage>
</organism>
<reference evidence="2" key="1">
    <citation type="submission" date="2023-07" db="EMBL/GenBank/DDBJ databases">
        <title>Dyadobacter sp. nov 'subterranea' isolated from contaminted grondwater.</title>
        <authorList>
            <person name="Szabo I."/>
            <person name="Al-Omari J."/>
            <person name="Szerdahelyi S.G."/>
            <person name="Rado J."/>
        </authorList>
    </citation>
    <scope>NUCLEOTIDE SEQUENCE [LARGE SCALE GENOMIC DNA]</scope>
    <source>
        <strain evidence="2">UP-52</strain>
    </source>
</reference>
<dbReference type="RefSeq" id="WP_194119954.1">
    <property type="nucleotide sequence ID" value="NZ_JACYGY010000001.1"/>
</dbReference>
<evidence type="ECO:0000313" key="1">
    <source>
        <dbReference type="EMBL" id="MBE9461690.1"/>
    </source>
</evidence>
<protein>
    <recommendedName>
        <fullName evidence="3">Lipoprotein</fullName>
    </recommendedName>
</protein>
<accession>A0ABR9W8A5</accession>
<dbReference type="Proteomes" id="UP000634134">
    <property type="component" value="Unassembled WGS sequence"/>
</dbReference>
<evidence type="ECO:0000313" key="2">
    <source>
        <dbReference type="Proteomes" id="UP000634134"/>
    </source>
</evidence>
<dbReference type="EMBL" id="JACYGY010000001">
    <property type="protein sequence ID" value="MBE9461690.1"/>
    <property type="molecule type" value="Genomic_DNA"/>
</dbReference>
<evidence type="ECO:0008006" key="3">
    <source>
        <dbReference type="Google" id="ProtNLM"/>
    </source>
</evidence>
<gene>
    <name evidence="1" type="ORF">IEE83_07330</name>
</gene>
<keyword evidence="2" id="KW-1185">Reference proteome</keyword>
<dbReference type="PROSITE" id="PS51257">
    <property type="entry name" value="PROKAR_LIPOPROTEIN"/>
    <property type="match status" value="1"/>
</dbReference>
<name>A0ABR9W8A5_9BACT</name>
<sequence>MTKLSYLICLLFPLQILTSCNDDTDNGVCNAVSNISADPACQTGSGLKLTAERNGDQVGIEWMIYAVKDSAAKGYTETDLKIHEVTTTQITVPDSILKRYKTLIVTADVNCSGLIKHSIHYSFVPAISSTGTCKVWKLSAPIN</sequence>
<comment type="caution">
    <text evidence="1">The sequence shown here is derived from an EMBL/GenBank/DDBJ whole genome shotgun (WGS) entry which is preliminary data.</text>
</comment>
<proteinExistence type="predicted"/>